<dbReference type="InterPro" id="IPR015422">
    <property type="entry name" value="PyrdxlP-dep_Trfase_small"/>
</dbReference>
<keyword evidence="3" id="KW-0663">Pyridoxal phosphate</keyword>
<dbReference type="GO" id="GO:0005737">
    <property type="term" value="C:cytoplasm"/>
    <property type="evidence" value="ECO:0007669"/>
    <property type="project" value="TreeGrafter"/>
</dbReference>
<accession>A0A2W2D166</accession>
<dbReference type="InterPro" id="IPR039429">
    <property type="entry name" value="SHMT-like_dom"/>
</dbReference>
<evidence type="ECO:0000256" key="3">
    <source>
        <dbReference type="ARBA" id="ARBA00022898"/>
    </source>
</evidence>
<dbReference type="InterPro" id="IPR015424">
    <property type="entry name" value="PyrdxlP-dep_Trfase"/>
</dbReference>
<dbReference type="AlphaFoldDB" id="A0A2W2D166"/>
<reference evidence="5 6" key="1">
    <citation type="submission" date="2018-01" db="EMBL/GenBank/DDBJ databases">
        <title>Draft genome sequence of Jishengella endophytica.</title>
        <authorList>
            <person name="Sahin N."/>
            <person name="Ay H."/>
            <person name="Saygin H."/>
        </authorList>
    </citation>
    <scope>NUCLEOTIDE SEQUENCE [LARGE SCALE GENOMIC DNA]</scope>
    <source>
        <strain evidence="5 6">DSM 45430</strain>
    </source>
</reference>
<evidence type="ECO:0000256" key="1">
    <source>
        <dbReference type="ARBA" id="ARBA00001933"/>
    </source>
</evidence>
<dbReference type="PANTHER" id="PTHR11680">
    <property type="entry name" value="SERINE HYDROXYMETHYLTRANSFERASE"/>
    <property type="match status" value="1"/>
</dbReference>
<dbReference type="GO" id="GO:0030170">
    <property type="term" value="F:pyridoxal phosphate binding"/>
    <property type="evidence" value="ECO:0007669"/>
    <property type="project" value="TreeGrafter"/>
</dbReference>
<dbReference type="Gene3D" id="3.90.1150.10">
    <property type="entry name" value="Aspartate Aminotransferase, domain 1"/>
    <property type="match status" value="1"/>
</dbReference>
<dbReference type="Gene3D" id="3.40.640.10">
    <property type="entry name" value="Type I PLP-dependent aspartate aminotransferase-like (Major domain)"/>
    <property type="match status" value="1"/>
</dbReference>
<dbReference type="PANTHER" id="PTHR11680:SF35">
    <property type="entry name" value="SERINE HYDROXYMETHYLTRANSFERASE 1"/>
    <property type="match status" value="1"/>
</dbReference>
<dbReference type="InterPro" id="IPR049943">
    <property type="entry name" value="Ser_HO-MeTrfase-like"/>
</dbReference>
<dbReference type="OrthoDB" id="9803871at2"/>
<keyword evidence="6" id="KW-1185">Reference proteome</keyword>
<feature type="domain" description="Serine hydroxymethyltransferase-like" evidence="4">
    <location>
        <begin position="14"/>
        <end position="386"/>
    </location>
</feature>
<dbReference type="EMBL" id="POTX01000024">
    <property type="protein sequence ID" value="PZF99394.1"/>
    <property type="molecule type" value="Genomic_DNA"/>
</dbReference>
<dbReference type="RefSeq" id="WP_111242204.1">
    <property type="nucleotide sequence ID" value="NZ_AP023358.1"/>
</dbReference>
<sequence length="439" mass="45710">MTREPGMDATRLLDEALRDLTTQHTTAQRTITLIPSENACSPLAQLPYLTDALNRYFFADGDPDARRFPAGRTAGRIETQLTVPLLRHLTAADHVNVRPLSGLHAMTVLLSALTRPGQTIITIDPRSGGHYATASLARRLGLRCLHAAGPTPHHLDLDALTALTARHQPALVYLDVSHGLFPLDIAAVVAAVRAAGTATRVHADVSHTMGLVLGSYLPNPLAAGADSFGGSTHKTFPGPPKAFLATNIPHIAAAISDAQYEMISSHHLAGVCSLGLALAEFTLTDGPRYARTVVATAKVLAAALAAAGLPPHAADLGYTGCHQLWLDTTPAGIDARTAAVRLDAAGIHVNVLDDLPGLAGTPTLRLGTAEAVTCGLDPDDMPYLAALMTAAIRATRPTTAIAADVAALRAARTSRYRLSADPALATILGTPLAASAGTR</sequence>
<organism evidence="5 6">
    <name type="scientific">Micromonospora endophytica</name>
    <dbReference type="NCBI Taxonomy" id="515350"/>
    <lineage>
        <taxon>Bacteria</taxon>
        <taxon>Bacillati</taxon>
        <taxon>Actinomycetota</taxon>
        <taxon>Actinomycetes</taxon>
        <taxon>Micromonosporales</taxon>
        <taxon>Micromonosporaceae</taxon>
        <taxon>Micromonospora</taxon>
    </lineage>
</organism>
<comment type="cofactor">
    <cofactor evidence="1">
        <name>pyridoxal 5'-phosphate</name>
        <dbReference type="ChEBI" id="CHEBI:597326"/>
    </cofactor>
</comment>
<protein>
    <recommendedName>
        <fullName evidence="4">Serine hydroxymethyltransferase-like domain-containing protein</fullName>
    </recommendedName>
</protein>
<evidence type="ECO:0000313" key="6">
    <source>
        <dbReference type="Proteomes" id="UP000248627"/>
    </source>
</evidence>
<name>A0A2W2D166_9ACTN</name>
<dbReference type="GO" id="GO:0004372">
    <property type="term" value="F:glycine hydroxymethyltransferase activity"/>
    <property type="evidence" value="ECO:0007669"/>
    <property type="project" value="TreeGrafter"/>
</dbReference>
<proteinExistence type="inferred from homology"/>
<comment type="similarity">
    <text evidence="2">Belongs to the SHMT family.</text>
</comment>
<dbReference type="GO" id="GO:0046653">
    <property type="term" value="P:tetrahydrofolate metabolic process"/>
    <property type="evidence" value="ECO:0007669"/>
    <property type="project" value="TreeGrafter"/>
</dbReference>
<evidence type="ECO:0000313" key="5">
    <source>
        <dbReference type="EMBL" id="PZF99394.1"/>
    </source>
</evidence>
<dbReference type="SUPFAM" id="SSF53383">
    <property type="entry name" value="PLP-dependent transferases"/>
    <property type="match status" value="1"/>
</dbReference>
<comment type="caution">
    <text evidence="5">The sequence shown here is derived from an EMBL/GenBank/DDBJ whole genome shotgun (WGS) entry which is preliminary data.</text>
</comment>
<gene>
    <name evidence="5" type="ORF">C1I93_05915</name>
</gene>
<dbReference type="Proteomes" id="UP000248627">
    <property type="component" value="Unassembled WGS sequence"/>
</dbReference>
<dbReference type="Pfam" id="PF00464">
    <property type="entry name" value="SHMT"/>
    <property type="match status" value="1"/>
</dbReference>
<dbReference type="InterPro" id="IPR015421">
    <property type="entry name" value="PyrdxlP-dep_Trfase_major"/>
</dbReference>
<dbReference type="GO" id="GO:0019264">
    <property type="term" value="P:glycine biosynthetic process from serine"/>
    <property type="evidence" value="ECO:0007669"/>
    <property type="project" value="TreeGrafter"/>
</dbReference>
<evidence type="ECO:0000259" key="4">
    <source>
        <dbReference type="Pfam" id="PF00464"/>
    </source>
</evidence>
<evidence type="ECO:0000256" key="2">
    <source>
        <dbReference type="ARBA" id="ARBA00006376"/>
    </source>
</evidence>